<feature type="compositionally biased region" description="Polar residues" evidence="1">
    <location>
        <begin position="235"/>
        <end position="250"/>
    </location>
</feature>
<name>A0ABM1QZR8_CAMSA</name>
<proteinExistence type="predicted"/>
<dbReference type="GeneID" id="104748415"/>
<feature type="domain" description="CCHC-type" evidence="2">
    <location>
        <begin position="264"/>
        <end position="280"/>
    </location>
</feature>
<dbReference type="InterPro" id="IPR001878">
    <property type="entry name" value="Znf_CCHC"/>
</dbReference>
<dbReference type="PANTHER" id="PTHR35317">
    <property type="entry name" value="OS04G0629600 PROTEIN"/>
    <property type="match status" value="1"/>
</dbReference>
<evidence type="ECO:0000259" key="2">
    <source>
        <dbReference type="SMART" id="SM00343"/>
    </source>
</evidence>
<evidence type="ECO:0000313" key="4">
    <source>
        <dbReference type="RefSeq" id="XP_019092256.1"/>
    </source>
</evidence>
<evidence type="ECO:0000256" key="1">
    <source>
        <dbReference type="SAM" id="MobiDB-lite"/>
    </source>
</evidence>
<protein>
    <submittedName>
        <fullName evidence="4">Uncharacterized protein LOC104748415</fullName>
    </submittedName>
</protein>
<reference evidence="3" key="1">
    <citation type="journal article" date="2014" name="Nat. Commun.">
        <title>The emerging biofuel crop Camelina sativa retains a highly undifferentiated hexaploid genome structure.</title>
        <authorList>
            <person name="Kagale S."/>
            <person name="Koh C."/>
            <person name="Nixon J."/>
            <person name="Bollina V."/>
            <person name="Clarke W.E."/>
            <person name="Tuteja R."/>
            <person name="Spillane C."/>
            <person name="Robinson S.J."/>
            <person name="Links M.G."/>
            <person name="Clarke C."/>
            <person name="Higgins E.E."/>
            <person name="Huebert T."/>
            <person name="Sharpe A.G."/>
            <person name="Parkin I.A."/>
        </authorList>
    </citation>
    <scope>NUCLEOTIDE SEQUENCE [LARGE SCALE GENOMIC DNA]</scope>
    <source>
        <strain evidence="3">cv. DH55</strain>
    </source>
</reference>
<dbReference type="PANTHER" id="PTHR35317:SF23">
    <property type="entry name" value="OS04G0629600 PROTEIN"/>
    <property type="match status" value="1"/>
</dbReference>
<feature type="region of interest" description="Disordered" evidence="1">
    <location>
        <begin position="580"/>
        <end position="603"/>
    </location>
</feature>
<evidence type="ECO:0000313" key="3">
    <source>
        <dbReference type="Proteomes" id="UP000694864"/>
    </source>
</evidence>
<dbReference type="Pfam" id="PF14223">
    <property type="entry name" value="Retrotran_gag_2"/>
    <property type="match status" value="1"/>
</dbReference>
<dbReference type="Gene3D" id="4.10.60.10">
    <property type="entry name" value="Zinc finger, CCHC-type"/>
    <property type="match status" value="1"/>
</dbReference>
<sequence length="666" mass="76262">MMHSGNELMLLQKAVILDDRGYGRWKVRTVQLIRNLGEDAWTAVEEGWEPPYEKTKAGDKITKPKARWTVDEKNLSKYNARTLNVIFGAVDDDEFKLVQGCESAKDAWDILQKSHEGNSSVKITRLDQLASQSEVLRMDPDETISQFSAKMSAIANEAKNLGKIYKNTKLVKKLIRCLPSKYAAHKAVIRVSGTAFKADDTSDQLKEIKDNMSLMARNFGKALKRVEKGQERESSSWNRNNAESPSNCFNRTEKEKADHRKDVQCHECNGFGHYKPECLLTKRKEMKCFECKGFGHLKTECSNLQKAKNKSFISFSDSDFYSDEEEGMLNLFAFSAKSDEVPAESSYDDEEDSITKESYCLEAKVNMLEEECKSEVTTCKELLPAEKELLERKLRNLQEFYGLEKERSTSLERELNENHKKIRMLNNGGKKLDEILSMGIVGSQHRGLGYNKQHDVELLSRDKSISFVKSNVTHAVESTVLNKVNYRGSAGHVRRFCYKFKNKIKELWMARKCFIDPFHFCKVWVAKKALYNKNFENDEKKYDQGCRESEEINLCCNLSKIVTEYDVGVEPQVLQKHVAEPSIQEKGTTESTRSNSNDWNDESSGVLATSKQLQGHKNQSAALAFVEQTVRHVQLNSQGVLQHCFVSQVEPKNIIKALEDYFWYKT</sequence>
<feature type="compositionally biased region" description="Polar residues" evidence="1">
    <location>
        <begin position="585"/>
        <end position="603"/>
    </location>
</feature>
<feature type="region of interest" description="Disordered" evidence="1">
    <location>
        <begin position="227"/>
        <end position="253"/>
    </location>
</feature>
<dbReference type="RefSeq" id="XP_019092256.1">
    <property type="nucleotide sequence ID" value="XM_019236711.1"/>
</dbReference>
<gene>
    <name evidence="4" type="primary">LOC104748415</name>
</gene>
<dbReference type="InterPro" id="IPR036875">
    <property type="entry name" value="Znf_CCHC_sf"/>
</dbReference>
<dbReference type="SMART" id="SM00343">
    <property type="entry name" value="ZnF_C2HC"/>
    <property type="match status" value="2"/>
</dbReference>
<dbReference type="SUPFAM" id="SSF57756">
    <property type="entry name" value="Retrovirus zinc finger-like domains"/>
    <property type="match status" value="1"/>
</dbReference>
<reference evidence="4" key="2">
    <citation type="submission" date="2025-08" db="UniProtKB">
        <authorList>
            <consortium name="RefSeq"/>
        </authorList>
    </citation>
    <scope>IDENTIFICATION</scope>
    <source>
        <tissue evidence="4">Leaf</tissue>
    </source>
</reference>
<accession>A0ABM1QZR8</accession>
<feature type="domain" description="CCHC-type" evidence="2">
    <location>
        <begin position="287"/>
        <end position="303"/>
    </location>
</feature>
<keyword evidence="3" id="KW-1185">Reference proteome</keyword>
<dbReference type="Proteomes" id="UP000694864">
    <property type="component" value="Chromosome 15"/>
</dbReference>
<organism evidence="3 4">
    <name type="scientific">Camelina sativa</name>
    <name type="common">False flax</name>
    <name type="synonym">Myagrum sativum</name>
    <dbReference type="NCBI Taxonomy" id="90675"/>
    <lineage>
        <taxon>Eukaryota</taxon>
        <taxon>Viridiplantae</taxon>
        <taxon>Streptophyta</taxon>
        <taxon>Embryophyta</taxon>
        <taxon>Tracheophyta</taxon>
        <taxon>Spermatophyta</taxon>
        <taxon>Magnoliopsida</taxon>
        <taxon>eudicotyledons</taxon>
        <taxon>Gunneridae</taxon>
        <taxon>Pentapetalae</taxon>
        <taxon>rosids</taxon>
        <taxon>malvids</taxon>
        <taxon>Brassicales</taxon>
        <taxon>Brassicaceae</taxon>
        <taxon>Camelineae</taxon>
        <taxon>Camelina</taxon>
    </lineage>
</organism>